<reference evidence="2 3" key="1">
    <citation type="submission" date="2016-11" db="EMBL/GenBank/DDBJ databases">
        <authorList>
            <person name="Jaros S."/>
            <person name="Januszkiewicz K."/>
            <person name="Wedrychowicz H."/>
        </authorList>
    </citation>
    <scope>NUCLEOTIDE SEQUENCE [LARGE SCALE GENOMIC DNA]</scope>
    <source>
        <strain evidence="2 3">DSM 19436</strain>
    </source>
</reference>
<dbReference type="SUPFAM" id="SSF56524">
    <property type="entry name" value="Oxidoreductase molybdopterin-binding domain"/>
    <property type="match status" value="1"/>
</dbReference>
<keyword evidence="3" id="KW-1185">Reference proteome</keyword>
<dbReference type="PANTHER" id="PTHR43032:SF2">
    <property type="entry name" value="BLL0505 PROTEIN"/>
    <property type="match status" value="1"/>
</dbReference>
<dbReference type="InterPro" id="IPR000572">
    <property type="entry name" value="OxRdtase_Mopterin-bd_dom"/>
</dbReference>
<dbReference type="EMBL" id="FQUP01000004">
    <property type="protein sequence ID" value="SHG34898.1"/>
    <property type="molecule type" value="Genomic_DNA"/>
</dbReference>
<dbReference type="OrthoDB" id="9795587at2"/>
<name>A0A1M5J2R1_9HYPH</name>
<proteinExistence type="predicted"/>
<evidence type="ECO:0000313" key="2">
    <source>
        <dbReference type="EMBL" id="SHG34898.1"/>
    </source>
</evidence>
<sequence length="258" mass="28899">MTITLNRRRFLIGVGVTASAATLSGCSWLTENDSVQRVLAMAERLTMGSQRFLLSDEALAREYSEADLSPVFKSNGTHEPDSEDYAALADNNFADWRLIVDGLVEQPLSLSLADLKKLPSRTQITRHDCVEGWSAIGKWTGVPLGLLMQTAGLKPDARYLVFHCADEYEKTLDGSGQYYESIDLVDAFHPQTILAYGMNGEDLAIPHGAPLRLRVERQLGYKQAKYLMRIEAVDSFARFYRGKGGFWEDRGYEWYAGI</sequence>
<dbReference type="RefSeq" id="WP_073056533.1">
    <property type="nucleotide sequence ID" value="NZ_FQUP01000004.1"/>
</dbReference>
<dbReference type="PANTHER" id="PTHR43032">
    <property type="entry name" value="PROTEIN-METHIONINE-SULFOXIDE REDUCTASE"/>
    <property type="match status" value="1"/>
</dbReference>
<dbReference type="PROSITE" id="PS51257">
    <property type="entry name" value="PROKAR_LIPOPROTEIN"/>
    <property type="match status" value="1"/>
</dbReference>
<dbReference type="STRING" id="1122133.SAMN02745157_4084"/>
<evidence type="ECO:0000313" key="3">
    <source>
        <dbReference type="Proteomes" id="UP000184485"/>
    </source>
</evidence>
<dbReference type="Pfam" id="PF00174">
    <property type="entry name" value="Oxidored_molyb"/>
    <property type="match status" value="1"/>
</dbReference>
<dbReference type="AlphaFoldDB" id="A0A1M5J2R1"/>
<feature type="domain" description="Oxidoreductase molybdopterin-binding" evidence="1">
    <location>
        <begin position="92"/>
        <end position="234"/>
    </location>
</feature>
<protein>
    <submittedName>
        <fullName evidence="2">Oxidoreductase molybdopterin binding domain-containing protein</fullName>
    </submittedName>
</protein>
<dbReference type="InterPro" id="IPR036374">
    <property type="entry name" value="OxRdtase_Mopterin-bd_sf"/>
</dbReference>
<dbReference type="Gene3D" id="3.90.420.10">
    <property type="entry name" value="Oxidoreductase, molybdopterin-binding domain"/>
    <property type="match status" value="1"/>
</dbReference>
<dbReference type="CDD" id="cd02108">
    <property type="entry name" value="bact_SO_family_Moco"/>
    <property type="match status" value="1"/>
</dbReference>
<dbReference type="InterPro" id="IPR006311">
    <property type="entry name" value="TAT_signal"/>
</dbReference>
<organism evidence="2 3">
    <name type="scientific">Kaistia soli DSM 19436</name>
    <dbReference type="NCBI Taxonomy" id="1122133"/>
    <lineage>
        <taxon>Bacteria</taxon>
        <taxon>Pseudomonadati</taxon>
        <taxon>Pseudomonadota</taxon>
        <taxon>Alphaproteobacteria</taxon>
        <taxon>Hyphomicrobiales</taxon>
        <taxon>Kaistiaceae</taxon>
        <taxon>Kaistia</taxon>
    </lineage>
</organism>
<accession>A0A1M5J2R1</accession>
<dbReference type="Proteomes" id="UP000184485">
    <property type="component" value="Unassembled WGS sequence"/>
</dbReference>
<gene>
    <name evidence="2" type="ORF">SAMN02745157_4084</name>
</gene>
<evidence type="ECO:0000259" key="1">
    <source>
        <dbReference type="Pfam" id="PF00174"/>
    </source>
</evidence>
<dbReference type="PROSITE" id="PS51318">
    <property type="entry name" value="TAT"/>
    <property type="match status" value="1"/>
</dbReference>